<accession>A0ACC0EV56</accession>
<reference evidence="1 2" key="3">
    <citation type="journal article" date="2022" name="Microbiol. Spectr.">
        <title>Folding features and dynamics of 3D genome architecture in plant fungal pathogens.</title>
        <authorList>
            <person name="Xia C."/>
        </authorList>
    </citation>
    <scope>NUCLEOTIDE SEQUENCE [LARGE SCALE GENOMIC DNA]</scope>
    <source>
        <strain evidence="1 2">93-210</strain>
    </source>
</reference>
<keyword evidence="2" id="KW-1185">Reference proteome</keyword>
<proteinExistence type="predicted"/>
<evidence type="ECO:0000313" key="1">
    <source>
        <dbReference type="EMBL" id="KAI7961355.1"/>
    </source>
</evidence>
<evidence type="ECO:0000313" key="2">
    <source>
        <dbReference type="Proteomes" id="UP001060170"/>
    </source>
</evidence>
<protein>
    <submittedName>
        <fullName evidence="1">Uncharacterized protein</fullName>
    </submittedName>
</protein>
<organism evidence="1 2">
    <name type="scientific">Puccinia striiformis f. sp. tritici</name>
    <dbReference type="NCBI Taxonomy" id="168172"/>
    <lineage>
        <taxon>Eukaryota</taxon>
        <taxon>Fungi</taxon>
        <taxon>Dikarya</taxon>
        <taxon>Basidiomycota</taxon>
        <taxon>Pucciniomycotina</taxon>
        <taxon>Pucciniomycetes</taxon>
        <taxon>Pucciniales</taxon>
        <taxon>Pucciniaceae</taxon>
        <taxon>Puccinia</taxon>
    </lineage>
</organism>
<dbReference type="Proteomes" id="UP001060170">
    <property type="component" value="Chromosome 2"/>
</dbReference>
<reference evidence="2" key="1">
    <citation type="journal article" date="2018" name="BMC Genomics">
        <title>Genomic insights into host adaptation between the wheat stripe rust pathogen (Puccinia striiformis f. sp. tritici) and the barley stripe rust pathogen (Puccinia striiformis f. sp. hordei).</title>
        <authorList>
            <person name="Xia C."/>
            <person name="Wang M."/>
            <person name="Yin C."/>
            <person name="Cornejo O.E."/>
            <person name="Hulbert S.H."/>
            <person name="Chen X."/>
        </authorList>
    </citation>
    <scope>NUCLEOTIDE SEQUENCE [LARGE SCALE GENOMIC DNA]</scope>
    <source>
        <strain evidence="2">93-210</strain>
    </source>
</reference>
<sequence>MNTTTPTIPSDQTSPPPSPDTRFQRQKEKDEENPRNANDTGLTYKAPYKTVPLSAPGTPSDRGIMEAEEDVAAPWVNGEEPSKTHTLPNRSREGSPRHCLYRFQHNILSGRPRQRNNNPEDESALAEEQRMQRNQCEAELREFSEHEESFTVPIPKRKIRVIIQSSPEIVDNLMAAQRIETNLEDLSGGFLREGDQGELKGKETEVESEAKEEEEDHQRIDKEDLLMELDEEFIPIDQTSTGQSLENRVTGVEDRVEDIEERIRGVGDQIESAGQGSAQKEDPPNSWSSDVDGSNQALRQVKDEVNASMLSMAKGTAKAMAKLIKMIPKVSKVKAEKVKEDLKKLLHTKIENTSIFLQERL</sequence>
<name>A0ACC0EV56_9BASI</name>
<reference evidence="2" key="2">
    <citation type="journal article" date="2018" name="Mol. Plant Microbe Interact.">
        <title>Genome sequence resources for the wheat stripe rust pathogen (Puccinia striiformis f. sp. tritici) and the barley stripe rust pathogen (Puccinia striiformis f. sp. hordei).</title>
        <authorList>
            <person name="Xia C."/>
            <person name="Wang M."/>
            <person name="Yin C."/>
            <person name="Cornejo O.E."/>
            <person name="Hulbert S.H."/>
            <person name="Chen X."/>
        </authorList>
    </citation>
    <scope>NUCLEOTIDE SEQUENCE [LARGE SCALE GENOMIC DNA]</scope>
    <source>
        <strain evidence="2">93-210</strain>
    </source>
</reference>
<gene>
    <name evidence="1" type="ORF">MJO28_001844</name>
</gene>
<comment type="caution">
    <text evidence="1">The sequence shown here is derived from an EMBL/GenBank/DDBJ whole genome shotgun (WGS) entry which is preliminary data.</text>
</comment>
<dbReference type="EMBL" id="CM045866">
    <property type="protein sequence ID" value="KAI7961355.1"/>
    <property type="molecule type" value="Genomic_DNA"/>
</dbReference>